<dbReference type="GeneID" id="57877683"/>
<name>D2U9B6_XANAP</name>
<evidence type="ECO:0000313" key="5">
    <source>
        <dbReference type="Proteomes" id="UP000001890"/>
    </source>
</evidence>
<reference evidence="4 5" key="1">
    <citation type="journal article" date="2009" name="BMC Genomics">
        <title>The complete genome sequence of Xanthomonas albilineans provides new insights into the reductive genome evolution of the xylem-limited Xanthomonadaceae.</title>
        <authorList>
            <person name="Pieretti I."/>
            <person name="Royer M."/>
            <person name="Barbe V."/>
            <person name="Carrere S."/>
            <person name="Koebnik R."/>
            <person name="Cociancich S."/>
            <person name="Couloux A."/>
            <person name="Darrasse A."/>
            <person name="Gouzy J."/>
            <person name="Jacques M.A."/>
            <person name="Lauber E."/>
            <person name="Manceau C."/>
            <person name="Mangenot S."/>
            <person name="Poussier S."/>
            <person name="Segurens B."/>
            <person name="Szurek B."/>
            <person name="Verdier V."/>
            <person name="Arlat M."/>
            <person name="Rott P."/>
        </authorList>
    </citation>
    <scope>NUCLEOTIDE SEQUENCE [LARGE SCALE GENOMIC DNA]</scope>
    <source>
        <strain evidence="5">GPE PC73 / CFBP 7063</strain>
    </source>
</reference>
<keyword evidence="2" id="KW-0812">Transmembrane</keyword>
<keyword evidence="1" id="KW-0677">Repeat</keyword>
<feature type="domain" description="Teneurin-like YD-shell" evidence="3">
    <location>
        <begin position="827"/>
        <end position="987"/>
    </location>
</feature>
<dbReference type="Pfam" id="PF05593">
    <property type="entry name" value="RHS_repeat"/>
    <property type="match status" value="2"/>
</dbReference>
<feature type="transmembrane region" description="Helical" evidence="2">
    <location>
        <begin position="21"/>
        <end position="38"/>
    </location>
</feature>
<dbReference type="PANTHER" id="PTHR32305">
    <property type="match status" value="1"/>
</dbReference>
<dbReference type="RefSeq" id="WP_012916854.1">
    <property type="nucleotide sequence ID" value="NC_013722.1"/>
</dbReference>
<evidence type="ECO:0000256" key="2">
    <source>
        <dbReference type="SAM" id="Phobius"/>
    </source>
</evidence>
<dbReference type="eggNOG" id="COG3209">
    <property type="taxonomic scope" value="Bacteria"/>
</dbReference>
<dbReference type="NCBIfam" id="TIGR03696">
    <property type="entry name" value="Rhs_assc_core"/>
    <property type="match status" value="1"/>
</dbReference>
<feature type="domain" description="Teneurin-like YD-shell" evidence="3">
    <location>
        <begin position="1149"/>
        <end position="1395"/>
    </location>
</feature>
<dbReference type="EMBL" id="FP565176">
    <property type="protein sequence ID" value="CBA16858.1"/>
    <property type="molecule type" value="Genomic_DNA"/>
</dbReference>
<dbReference type="PANTHER" id="PTHR32305:SF15">
    <property type="entry name" value="PROTEIN RHSA-RELATED"/>
    <property type="match status" value="1"/>
</dbReference>
<evidence type="ECO:0000256" key="1">
    <source>
        <dbReference type="ARBA" id="ARBA00022737"/>
    </source>
</evidence>
<dbReference type="KEGG" id="xal:XALC_2378"/>
<dbReference type="InterPro" id="IPR006530">
    <property type="entry name" value="YD"/>
</dbReference>
<proteinExistence type="predicted"/>
<dbReference type="Pfam" id="PF25023">
    <property type="entry name" value="TEN_YD-shell"/>
    <property type="match status" value="2"/>
</dbReference>
<dbReference type="InterPro" id="IPR050708">
    <property type="entry name" value="T6SS_VgrG/RHS"/>
</dbReference>
<dbReference type="InterPro" id="IPR031325">
    <property type="entry name" value="RHS_repeat"/>
</dbReference>
<dbReference type="Gene3D" id="2.180.10.10">
    <property type="entry name" value="RHS repeat-associated core"/>
    <property type="match status" value="3"/>
</dbReference>
<dbReference type="NCBIfam" id="TIGR01643">
    <property type="entry name" value="YD_repeat_2x"/>
    <property type="match status" value="5"/>
</dbReference>
<evidence type="ECO:0000313" key="4">
    <source>
        <dbReference type="EMBL" id="CBA16858.1"/>
    </source>
</evidence>
<dbReference type="InterPro" id="IPR056823">
    <property type="entry name" value="TEN-like_YD-shell"/>
</dbReference>
<keyword evidence="5" id="KW-1185">Reference proteome</keyword>
<accession>D2U9B6</accession>
<evidence type="ECO:0000259" key="3">
    <source>
        <dbReference type="Pfam" id="PF25023"/>
    </source>
</evidence>
<keyword evidence="2" id="KW-0472">Membrane</keyword>
<sequence length="1547" mass="169345">MNDCRPNELLAGMCKRKIARYILYFVAIIFLIPLVAIAQSGGKYIVCGTAESCLSFNDFASAYATFDKRFPTYFDTASYGQGVWIGHWAVPLRGPSSIQYMYGYEPDEAVYGLQFATEQEDIDYLIEYDKEHSGYTPTDIQVMGSYLDAPNFASASIQRIDFVNINDRRRVEISHDNGVKLIYDIGKHGVITCPDGYYSDIPSWQHNLNYVCRTTYAPTISTKVVQVNSCPVNGQPCFPGTGDKARFEKDLDFPSGAFVRNYHSMQQTSVHGMARGWTHSYGQSLLFSGYEVSAIDEKGNIEPYVMTDNEGGSGYSVSTPGRVINKIGGEYRMVDTGDLIKTFDIDGKLIRIESISTPQKNATLAYNKSGRLESVTDAVGHQLLFKYSDDGEMGLLTEVDSSDGQSVTYDYDSAGNLSAAKIADYKRDYHYADAGQAPGLTPHHLTGISENGVSYAAFSYDAKGRPISSTLNSSNNSLADTTNIEYDDYYGHATVTRPSGERRLYDYDGPDVYIMSYGSKSYQYYYQLYQNYNWLTGYKDPNGNFTDYSYANSFSYPNVFTEASGTEQQKKTTIERDNSMQVVRSVVEGGADSSTRRLSTAKRDDTGRTLAYCNYDNGVSDDSYVCGSAVNAPSGVRQTTLQYCLGSDIDAGRCPLLGVVTSVDGPRTDLNDTTSYTYYSSDDSACATSPTTCTHRKGELWKVTNALGQVTEYLAYDGAGRLLSVKDTNGVVTDYTYHPRGWLTARKVRGSDDSTESDDRITRIDYWPTGLVKQITQPDGGFTAFTYDGAHRLTDIADNAGNTVHYTLDNAGNRLKEDTLDASGTLKRTLSRVYNQLGQLATQASAQGNPTDFGYDANGNITTITDALGHITQNHYDPLNRLASTLQDVGGIAAQTTFAYDALDHITQVTDPKGLNTTYAYNGLGDLTTLTSPDTGTTTYTYDSAGNRATQINARKLNTGYSYDALNRLSSAVYPDTRLNVSYTYDIAPSTCASGETYAIGRLSHMQDGSGGTDYCYDRFGNLVRKVQTTNGKVFVLRYAYTQSGKLSQLTYPDGAVVDYVRNARGQTTEVGVTPSGGTRQVLLTKATYYPFGPVAGWSYGNGRPMQRVLDHDYRPQTITDTRRDGLAVGFGFDPGGNLSALTAPGNTAAVVSLDYDALGRLTAFKDGPTGTVIDGYTYDATGNRLSAKVNTITQTYAYPTNSHQLSSVGSTVRSYDATGNTTAIGGTAEQLVYGANGRLAQVKRNGVVVANYAYNGHGEQVRQVGKTNTYTLYDEAGHWLGDYDSNGAAVQQAIWLDDLPVGVVVKKSVNYIEPDHLGTPRAVIDSVRDIAIWRWDMKGEAFGNTPPNQDPDKDGTAFVFNLRFPGQRYDTLSGLNQNYFRDYDTSGGRYVQSDPIGLVGGLNTYAYVMGNPLMYTDAGGLEVQVWARPININGPLSFLNDSGVEHWWFKTDTAEAGMGPDNGDVPGQAAPDMPFSATQVVDHTGESEKPGSHQLPIRGLPVDEDCVNKKIKVGLKTGPFIPFAHDCHMFVNDVLEQCRIVDPAHN</sequence>
<organism evidence="4 5">
    <name type="scientific">Xanthomonas albilineans (strain GPE PC73 / CFBP 7063)</name>
    <dbReference type="NCBI Taxonomy" id="380358"/>
    <lineage>
        <taxon>Bacteria</taxon>
        <taxon>Pseudomonadati</taxon>
        <taxon>Pseudomonadota</taxon>
        <taxon>Gammaproteobacteria</taxon>
        <taxon>Lysobacterales</taxon>
        <taxon>Lysobacteraceae</taxon>
        <taxon>Xanthomonas</taxon>
    </lineage>
</organism>
<dbReference type="Proteomes" id="UP000001890">
    <property type="component" value="Chromosome"/>
</dbReference>
<gene>
    <name evidence="4" type="ordered locus">XALc_2378</name>
</gene>
<dbReference type="STRING" id="380358.XALC_2378"/>
<keyword evidence="2" id="KW-1133">Transmembrane helix</keyword>
<protein>
    <submittedName>
        <fullName evidence="4">Putative rhs family protein</fullName>
    </submittedName>
</protein>
<dbReference type="InterPro" id="IPR022385">
    <property type="entry name" value="Rhs_assc_core"/>
</dbReference>